<name>A0A0H2LWV8_VARPD</name>
<dbReference type="Proteomes" id="UP000035170">
    <property type="component" value="Unassembled WGS sequence"/>
</dbReference>
<gene>
    <name evidence="1" type="ORF">VPARA_40320</name>
</gene>
<dbReference type="AlphaFoldDB" id="A0A0H2LWV8"/>
<reference evidence="1 2" key="1">
    <citation type="submission" date="2015-03" db="EMBL/GenBank/DDBJ databases">
        <title>Genome sequence of Variovorax paradoxus TBEA6.</title>
        <authorList>
            <person name="Poehlein A."/>
            <person name="Schuldes J."/>
            <person name="Wuebbeler J.H."/>
            <person name="Hiessl S."/>
            <person name="Steinbuechel A."/>
            <person name="Daniel R."/>
        </authorList>
    </citation>
    <scope>NUCLEOTIDE SEQUENCE [LARGE SCALE GENOMIC DNA]</scope>
    <source>
        <strain evidence="1 2">TBEA6</strain>
    </source>
</reference>
<evidence type="ECO:0000313" key="2">
    <source>
        <dbReference type="Proteomes" id="UP000035170"/>
    </source>
</evidence>
<protein>
    <submittedName>
        <fullName evidence="1">Uncharacterized protein</fullName>
    </submittedName>
</protein>
<comment type="caution">
    <text evidence="1">The sequence shown here is derived from an EMBL/GenBank/DDBJ whole genome shotgun (WGS) entry which is preliminary data.</text>
</comment>
<accession>A0A0H2LWV8</accession>
<dbReference type="RefSeq" id="WP_047785773.1">
    <property type="nucleotide sequence ID" value="NZ_JZWI01000021.1"/>
</dbReference>
<proteinExistence type="predicted"/>
<organism evidence="1 2">
    <name type="scientific">Variovorax paradoxus</name>
    <dbReference type="NCBI Taxonomy" id="34073"/>
    <lineage>
        <taxon>Bacteria</taxon>
        <taxon>Pseudomonadati</taxon>
        <taxon>Pseudomonadota</taxon>
        <taxon>Betaproteobacteria</taxon>
        <taxon>Burkholderiales</taxon>
        <taxon>Comamonadaceae</taxon>
        <taxon>Variovorax</taxon>
    </lineage>
</organism>
<sequence length="91" mass="9447">MSKAPTKPASKRTSVPLFIAQADAAAMPEAVPAVARTAPPRLGEMVHVVVGVGVQLKNNETGGFFPVGVPTPQTVTVTTLRRLTDGDLQLA</sequence>
<evidence type="ECO:0000313" key="1">
    <source>
        <dbReference type="EMBL" id="KLN54728.1"/>
    </source>
</evidence>
<keyword evidence="2" id="KW-1185">Reference proteome</keyword>
<dbReference type="EMBL" id="JZWI01000021">
    <property type="protein sequence ID" value="KLN54728.1"/>
    <property type="molecule type" value="Genomic_DNA"/>
</dbReference>
<dbReference type="PATRIC" id="fig|34073.19.peg.4128"/>